<dbReference type="EMBL" id="DS999641">
    <property type="protein sequence ID" value="EFE64960.2"/>
    <property type="molecule type" value="Genomic_DNA"/>
</dbReference>
<evidence type="ECO:0000313" key="3">
    <source>
        <dbReference type="Proteomes" id="UP000003824"/>
    </source>
</evidence>
<protein>
    <submittedName>
        <fullName evidence="2">Cytosine/purine/uracil/thiamine/allantoin permease family protein</fullName>
    </submittedName>
</protein>
<accession>D5ZVG5</accession>
<name>D5ZVG5_STRV1</name>
<organism evidence="2 3">
    <name type="scientific">Streptomyces viridosporus (strain ATCC 14672 / DSM 40746 / JCM 4963 / KCTC 9882 / NRRL B-12104 / FH 1290)</name>
    <name type="common">Streptomyces ghanaensis</name>
    <dbReference type="NCBI Taxonomy" id="566461"/>
    <lineage>
        <taxon>Bacteria</taxon>
        <taxon>Bacillati</taxon>
        <taxon>Actinomycetota</taxon>
        <taxon>Actinomycetes</taxon>
        <taxon>Kitasatosporales</taxon>
        <taxon>Streptomycetaceae</taxon>
        <taxon>Streptomyces</taxon>
    </lineage>
</organism>
<dbReference type="RefSeq" id="WP_004978917.1">
    <property type="nucleotide sequence ID" value="NZ_DS999641.1"/>
</dbReference>
<proteinExistence type="predicted"/>
<keyword evidence="1" id="KW-0812">Transmembrane</keyword>
<keyword evidence="1" id="KW-1133">Transmembrane helix</keyword>
<evidence type="ECO:0000313" key="2">
    <source>
        <dbReference type="EMBL" id="EFE64960.2"/>
    </source>
</evidence>
<evidence type="ECO:0000256" key="1">
    <source>
        <dbReference type="SAM" id="Phobius"/>
    </source>
</evidence>
<reference evidence="3" key="1">
    <citation type="submission" date="2008-12" db="EMBL/GenBank/DDBJ databases">
        <title>Annotation of Streptomyces ghanaensis ATCC 14672.</title>
        <authorList>
            <consortium name="The Broad Institute Genome Sequencing Platform"/>
            <consortium name="Broad Institute Microbial Sequencing Center"/>
            <person name="Fischbach M."/>
            <person name="Ward D."/>
            <person name="Young S."/>
            <person name="Kodira C.D."/>
            <person name="Zeng Q."/>
            <person name="Koehrsen M."/>
            <person name="Godfrey P."/>
            <person name="Alvarado L."/>
            <person name="Berlin A.M."/>
            <person name="Borenstein D."/>
            <person name="Chen Z."/>
            <person name="Engels R."/>
            <person name="Freedman E."/>
            <person name="Gellesch M."/>
            <person name="Goldberg J."/>
            <person name="Griggs A."/>
            <person name="Gujja S."/>
            <person name="Heiman D.I."/>
            <person name="Hepburn T.A."/>
            <person name="Howarth C."/>
            <person name="Jen D."/>
            <person name="Larson L."/>
            <person name="Lewis B."/>
            <person name="Mehta T."/>
            <person name="Park D."/>
            <person name="Pearson M."/>
            <person name="Roberts A."/>
            <person name="Saif S."/>
            <person name="Shea T.D."/>
            <person name="Shenoy N."/>
            <person name="Sisk P."/>
            <person name="Stolte C."/>
            <person name="Sykes S.N."/>
            <person name="Walk T."/>
            <person name="White J."/>
            <person name="Yandava C."/>
            <person name="Straight P."/>
            <person name="Clardy J."/>
            <person name="Hung D."/>
            <person name="Kolter R."/>
            <person name="Mekalanos J."/>
            <person name="Walker S."/>
            <person name="Walsh C.T."/>
            <person name="Wieland B.L.C."/>
            <person name="Ilzarbe M."/>
            <person name="Galagan J."/>
            <person name="Nusbaum C."/>
            <person name="Birren B."/>
        </authorList>
    </citation>
    <scope>NUCLEOTIDE SEQUENCE [LARGE SCALE GENOMIC DNA]</scope>
    <source>
        <strain evidence="3">ATCC 14672 / DSM 40746 / JCM 4963 / KCTC 9882 / NRRL B-12104 / FH 1290</strain>
    </source>
</reference>
<dbReference type="Proteomes" id="UP000003824">
    <property type="component" value="Unassembled WGS sequence"/>
</dbReference>
<keyword evidence="1" id="KW-0472">Membrane</keyword>
<dbReference type="AlphaFoldDB" id="D5ZVG5"/>
<feature type="transmembrane region" description="Helical" evidence="1">
    <location>
        <begin position="20"/>
        <end position="39"/>
    </location>
</feature>
<sequence length="64" mass="6921">MIPFFSTSFYVGPVAEALSGADFSFLVGLTVSGVLYLLFSRNLDRDAEAEARAESEAELEGTVR</sequence>
<gene>
    <name evidence="2" type="ORF">SSFG_00214</name>
</gene>